<proteinExistence type="inferred from homology"/>
<sequence length="94" mass="10771">MTRIVKFRAEADDDRFAIWDYLSDRAGIKKADEMDALFVAVALRAAEAPDMHRPGRVEGTREAVVTTSYLLIYEASDVELHVLRVLHTARQWPR</sequence>
<name>A0AAV5N317_9GAMM</name>
<evidence type="ECO:0008006" key="5">
    <source>
        <dbReference type="Google" id="ProtNLM"/>
    </source>
</evidence>
<gene>
    <name evidence="3" type="ORF">SOASR030_11590</name>
</gene>
<dbReference type="RefSeq" id="WP_027273996.1">
    <property type="nucleotide sequence ID" value="NZ_BRLH01000002.1"/>
</dbReference>
<dbReference type="Proteomes" id="UP001058124">
    <property type="component" value="Unassembled WGS sequence"/>
</dbReference>
<evidence type="ECO:0000256" key="2">
    <source>
        <dbReference type="ARBA" id="ARBA00022649"/>
    </source>
</evidence>
<protein>
    <recommendedName>
        <fullName evidence="5">Type II toxin-antitoxin system RelE/ParE family toxin</fullName>
    </recommendedName>
</protein>
<keyword evidence="2" id="KW-1277">Toxin-antitoxin system</keyword>
<dbReference type="EMBL" id="BRLH01000002">
    <property type="protein sequence ID" value="GKX55047.1"/>
    <property type="molecule type" value="Genomic_DNA"/>
</dbReference>
<dbReference type="PANTHER" id="PTHR33755">
    <property type="entry name" value="TOXIN PARE1-RELATED"/>
    <property type="match status" value="1"/>
</dbReference>
<accession>A0AAV5N317</accession>
<dbReference type="PANTHER" id="PTHR33755:SF6">
    <property type="entry name" value="PLASMID STABILIZATION SYSTEM PROTEIN"/>
    <property type="match status" value="1"/>
</dbReference>
<dbReference type="AlphaFoldDB" id="A0AAV5N317"/>
<organism evidence="3 4">
    <name type="scientific">Leminorella grimontii</name>
    <dbReference type="NCBI Taxonomy" id="82981"/>
    <lineage>
        <taxon>Bacteria</taxon>
        <taxon>Pseudomonadati</taxon>
        <taxon>Pseudomonadota</taxon>
        <taxon>Gammaproteobacteria</taxon>
        <taxon>Enterobacterales</taxon>
        <taxon>Budviciaceae</taxon>
        <taxon>Leminorella</taxon>
    </lineage>
</organism>
<comment type="similarity">
    <text evidence="1">Belongs to the RelE toxin family.</text>
</comment>
<keyword evidence="4" id="KW-1185">Reference proteome</keyword>
<evidence type="ECO:0000256" key="1">
    <source>
        <dbReference type="ARBA" id="ARBA00006226"/>
    </source>
</evidence>
<dbReference type="InterPro" id="IPR051803">
    <property type="entry name" value="TA_system_RelE-like_toxin"/>
</dbReference>
<dbReference type="InterPro" id="IPR035093">
    <property type="entry name" value="RelE/ParE_toxin_dom_sf"/>
</dbReference>
<dbReference type="Pfam" id="PF05016">
    <property type="entry name" value="ParE_toxin"/>
    <property type="match status" value="1"/>
</dbReference>
<reference evidence="3" key="1">
    <citation type="submission" date="2022-06" db="EMBL/GenBank/DDBJ databases">
        <title>Draft genome sequences of Leminorella grimontii str. JCM5902.</title>
        <authorList>
            <person name="Wakabayashi Y."/>
            <person name="Kojima K."/>
        </authorList>
    </citation>
    <scope>NUCLEOTIDE SEQUENCE</scope>
    <source>
        <strain evidence="3">JCM 5902</strain>
    </source>
</reference>
<evidence type="ECO:0000313" key="3">
    <source>
        <dbReference type="EMBL" id="GKX55047.1"/>
    </source>
</evidence>
<dbReference type="Gene3D" id="3.30.2310.20">
    <property type="entry name" value="RelE-like"/>
    <property type="match status" value="1"/>
</dbReference>
<comment type="caution">
    <text evidence="3">The sequence shown here is derived from an EMBL/GenBank/DDBJ whole genome shotgun (WGS) entry which is preliminary data.</text>
</comment>
<evidence type="ECO:0000313" key="4">
    <source>
        <dbReference type="Proteomes" id="UP001058124"/>
    </source>
</evidence>
<dbReference type="InterPro" id="IPR007712">
    <property type="entry name" value="RelE/ParE_toxin"/>
</dbReference>